<evidence type="ECO:0000259" key="3">
    <source>
        <dbReference type="Pfam" id="PF17482"/>
    </source>
</evidence>
<dbReference type="HOGENOM" id="CLU_009303_1_0_2"/>
<dbReference type="STRING" id="1434110.MSHOH_1912"/>
<protein>
    <submittedName>
        <fullName evidence="4">Phage tail sheath protein FI</fullName>
    </submittedName>
</protein>
<dbReference type="Gene3D" id="3.40.50.11780">
    <property type="match status" value="2"/>
</dbReference>
<dbReference type="PATRIC" id="fig|1434110.4.peg.2436"/>
<feature type="domain" description="Tail sheath protein C-terminal" evidence="3">
    <location>
        <begin position="714"/>
        <end position="819"/>
    </location>
</feature>
<dbReference type="KEGG" id="mhor:MSHOH_1912"/>
<dbReference type="AlphaFoldDB" id="A0A0E3WTS5"/>
<dbReference type="Pfam" id="PF04984">
    <property type="entry name" value="Phage_sheath_1"/>
    <property type="match status" value="1"/>
</dbReference>
<dbReference type="GeneID" id="70784881"/>
<gene>
    <name evidence="4" type="ORF">MSHOH_1912</name>
</gene>
<reference evidence="4 5" key="1">
    <citation type="submission" date="2014-07" db="EMBL/GenBank/DDBJ databases">
        <title>Methanogenic archaea and the global carbon cycle.</title>
        <authorList>
            <person name="Henriksen J.R."/>
            <person name="Luke J."/>
            <person name="Reinhart S."/>
            <person name="Benedict M.N."/>
            <person name="Youngblut N.D."/>
            <person name="Metcalf M.E."/>
            <person name="Whitaker R.J."/>
            <person name="Metcalf W.W."/>
        </authorList>
    </citation>
    <scope>NUCLEOTIDE SEQUENCE [LARGE SCALE GENOMIC DNA]</scope>
    <source>
        <strain evidence="4 5">HB-1</strain>
    </source>
</reference>
<dbReference type="RefSeq" id="WP_052730808.1">
    <property type="nucleotide sequence ID" value="NZ_CP009516.1"/>
</dbReference>
<name>A0A0E3WTS5_9EURY</name>
<comment type="similarity">
    <text evidence="1">Belongs to the myoviridae tail sheath protein family.</text>
</comment>
<dbReference type="Pfam" id="PF17482">
    <property type="entry name" value="Phage_sheath_1C"/>
    <property type="match status" value="1"/>
</dbReference>
<dbReference type="Proteomes" id="UP000033101">
    <property type="component" value="Chromosome"/>
</dbReference>
<proteinExistence type="inferred from homology"/>
<dbReference type="InterPro" id="IPR052042">
    <property type="entry name" value="Tail_sheath_structural"/>
</dbReference>
<dbReference type="InterPro" id="IPR020287">
    <property type="entry name" value="Tail_sheath_C"/>
</dbReference>
<dbReference type="EMBL" id="CP009516">
    <property type="protein sequence ID" value="AKB78395.1"/>
    <property type="molecule type" value="Genomic_DNA"/>
</dbReference>
<evidence type="ECO:0000256" key="1">
    <source>
        <dbReference type="ARBA" id="ARBA00008005"/>
    </source>
</evidence>
<accession>A0A0E3WTS5</accession>
<organism evidence="4 5">
    <name type="scientific">Methanosarcina horonobensis HB-1 = JCM 15518</name>
    <dbReference type="NCBI Taxonomy" id="1434110"/>
    <lineage>
        <taxon>Archaea</taxon>
        <taxon>Methanobacteriati</taxon>
        <taxon>Methanobacteriota</taxon>
        <taxon>Stenosarchaea group</taxon>
        <taxon>Methanomicrobia</taxon>
        <taxon>Methanosarcinales</taxon>
        <taxon>Methanosarcinaceae</taxon>
        <taxon>Methanosarcina</taxon>
    </lineage>
</organism>
<dbReference type="PANTHER" id="PTHR35861:SF1">
    <property type="entry name" value="PHAGE TAIL SHEATH PROTEIN"/>
    <property type="match status" value="1"/>
</dbReference>
<dbReference type="InterPro" id="IPR035089">
    <property type="entry name" value="Phage_sheath_subtilisin"/>
</dbReference>
<sequence length="830" mass="90679">MIKIGGINIPEYLAPGVYIEEFEIGAKPIEGVSTSTAGFVGFAERGPLNRPTLVTSVAEYQNTFGGYLPEDKEYDSVRWLPYAVEGFFSNGGKRAYIVRVAVKDSENEDSNAKAASGFVPDISGVTTLLTEETKAGSFVLKADNITGLEHGDVLFLRDGAFSEYIQLRFAGTAKVLTLNAPLANGTYAEGTEITKPVPGPTDPADPDAYEVQEKLEAGDTEIVLDDVSGLIVGDAVLLDKNENAEICILSAVNDTQKSITVTSTLKLKHDKGAEIQKLSIPEVDPVTAATLMELKAGDLIIPVAQGATEFDVNSALKIGDEYFLIKAVETGNLLLSEEKLKYQHKMNAEIKQLVRALNVSASSEGKWGNRIKVMSNLSSLSEASLTEPASNKDTLTLSTVNGMEKGTLLKIEPKDKAPIYETVKEVIKTGNSKKVVLENVINENLDTGTRASTVEFDLKIRFDGSEEIFKSLSMNSNHSRYITRIISEESSRLIRIKDVSSTQDPAKKIPMPAQDTEPGWLLAGGTDGIPEDEGKINETYAGKDDLIPENRTGLHTLKNKEDISIAAVPGITTQAIQDKIIAQCEEAKDRFAVLDPKMGSDLDEIQGQRNLYDSKYASLYYPWIQAYDPVSKKQVNVPPSGHICGIYARSDIERGVHKAPANEKINGALDLEKIGSAARIITKGQQEVLNPKGINCIIPFPGRGIRVWGARTISSDSLWKYINVRRLFIFIEKSIENGTQWVVFEPNNEKLWARVNATITQFLTGVWRDGALMGTKPEEAFFVKCDRTTMTQDDIDNGRLICVIGIAPVKPAEFVIFRIAQWAGGSAATE</sequence>
<dbReference type="PANTHER" id="PTHR35861">
    <property type="match status" value="1"/>
</dbReference>
<evidence type="ECO:0000313" key="5">
    <source>
        <dbReference type="Proteomes" id="UP000033101"/>
    </source>
</evidence>
<keyword evidence="5" id="KW-1185">Reference proteome</keyword>
<evidence type="ECO:0000313" key="4">
    <source>
        <dbReference type="EMBL" id="AKB78395.1"/>
    </source>
</evidence>
<evidence type="ECO:0000259" key="2">
    <source>
        <dbReference type="Pfam" id="PF04984"/>
    </source>
</evidence>
<feature type="domain" description="Tail sheath protein subtilisin-like" evidence="2">
    <location>
        <begin position="561"/>
        <end position="712"/>
    </location>
</feature>